<dbReference type="EMBL" id="FZNZ01000045">
    <property type="protein sequence ID" value="SNS12136.1"/>
    <property type="molecule type" value="Genomic_DNA"/>
</dbReference>
<evidence type="ECO:0000313" key="1">
    <source>
        <dbReference type="EMBL" id="SNS12136.1"/>
    </source>
</evidence>
<organism evidence="1 2">
    <name type="scientific">Prevotella jejuni</name>
    <dbReference type="NCBI Taxonomy" id="1177574"/>
    <lineage>
        <taxon>Bacteria</taxon>
        <taxon>Pseudomonadati</taxon>
        <taxon>Bacteroidota</taxon>
        <taxon>Bacteroidia</taxon>
        <taxon>Bacteroidales</taxon>
        <taxon>Prevotellaceae</taxon>
        <taxon>Prevotella</taxon>
    </lineage>
</organism>
<keyword evidence="2" id="KW-1185">Reference proteome</keyword>
<accession>A0AA94S1G3</accession>
<comment type="caution">
    <text evidence="1">The sequence shown here is derived from an EMBL/GenBank/DDBJ whole genome shotgun (WGS) entry which is preliminary data.</text>
</comment>
<protein>
    <submittedName>
        <fullName evidence="1">Uncharacterized protein</fullName>
    </submittedName>
</protein>
<proteinExistence type="predicted"/>
<evidence type="ECO:0000313" key="2">
    <source>
        <dbReference type="Proteomes" id="UP000198427"/>
    </source>
</evidence>
<dbReference type="Proteomes" id="UP000198427">
    <property type="component" value="Unassembled WGS sequence"/>
</dbReference>
<dbReference type="AlphaFoldDB" id="A0AA94S1G3"/>
<gene>
    <name evidence="1" type="ORF">SAMN06265364_1452</name>
</gene>
<reference evidence="1 2" key="1">
    <citation type="submission" date="2017-06" db="EMBL/GenBank/DDBJ databases">
        <authorList>
            <person name="Varghese N."/>
            <person name="Submissions S."/>
        </authorList>
    </citation>
    <scope>NUCLEOTIDE SEQUENCE [LARGE SCALE GENOMIC DNA]</scope>
    <source>
        <strain evidence="1 2">DSM 26989</strain>
    </source>
</reference>
<sequence length="366" mass="41037">MEGDVLCYPALADDFFELLADRPVVDVPEYGVVLLERSVSVDDLQGYIEQFHLVRHLCLVPFCKYPLLAVHLHNLIGGEFLQVHEGKGGEGGEDKQITHEGGMAVLELVRNQCLQLVLREERTLLRVRADMKLRERVSRYLAVEVRTHHHAFEPHAVYPYRGVPVSFHRAEVHGEVPDEVGGEFQHRHVAAVVLVADKPRRVVPRPEHHLVCSHAPVLTHTLEQRGAVPVERFHQGVVLAAQPLIGVAHHLRRDERLTVGKTLIVLDDLRLDVVEREVGGDGFPALAFRPVAFHIPQLLWDGALAAELSHRAVDCNPSHDGDDAVFLLAAVHIEQHLECASCHCLFFLVAKLNMKEPNPAMQNIEQ</sequence>
<name>A0AA94S1G3_9BACT</name>